<feature type="region of interest" description="Disordered" evidence="1">
    <location>
        <begin position="145"/>
        <end position="167"/>
    </location>
</feature>
<evidence type="ECO:0000313" key="2">
    <source>
        <dbReference type="EMBL" id="SPO03634.1"/>
    </source>
</evidence>
<feature type="compositionally biased region" description="Pro residues" evidence="1">
    <location>
        <begin position="213"/>
        <end position="233"/>
    </location>
</feature>
<sequence>MSKSPPQDSPPPYQQLPPPAPIPSSSQTPPQNPLTAHLSSHLAALPSLIRSSQQAHLSARTAQEITLVSLLTPHITSLLHAFATRPSLPSLAELTLVPADAVPSDWSFTTSTVDNGRPRKDADEIRRLERVRVDKEAVETLFSGAKGEDEEEGEGVDWHGEGKPKARPDAYFDDWGRWGDDKDGGQGAPPEWLWFSNEELATRLAKLLQPAPTNVPAPPPPQPPVEARGPPPSRQARWGALFRSPDPLEPARKPAPVRRGTETEVGVGMTVRAEEVTFRRENEMGIWESRNGFGIVVRVRGRR</sequence>
<protein>
    <submittedName>
        <fullName evidence="2">Uncharacterized protein</fullName>
    </submittedName>
</protein>
<dbReference type="AlphaFoldDB" id="A0AAE8N1C5"/>
<dbReference type="Proteomes" id="UP001187682">
    <property type="component" value="Unassembled WGS sequence"/>
</dbReference>
<name>A0AAE8N1C5_9PEZI</name>
<evidence type="ECO:0000313" key="3">
    <source>
        <dbReference type="Proteomes" id="UP001187682"/>
    </source>
</evidence>
<gene>
    <name evidence="2" type="ORF">DNG_06317</name>
</gene>
<comment type="caution">
    <text evidence="2">The sequence shown here is derived from an EMBL/GenBank/DDBJ whole genome shotgun (WGS) entry which is preliminary data.</text>
</comment>
<evidence type="ECO:0000256" key="1">
    <source>
        <dbReference type="SAM" id="MobiDB-lite"/>
    </source>
</evidence>
<organism evidence="2 3">
    <name type="scientific">Cephalotrichum gorgonifer</name>
    <dbReference type="NCBI Taxonomy" id="2041049"/>
    <lineage>
        <taxon>Eukaryota</taxon>
        <taxon>Fungi</taxon>
        <taxon>Dikarya</taxon>
        <taxon>Ascomycota</taxon>
        <taxon>Pezizomycotina</taxon>
        <taxon>Sordariomycetes</taxon>
        <taxon>Hypocreomycetidae</taxon>
        <taxon>Microascales</taxon>
        <taxon>Microascaceae</taxon>
        <taxon>Cephalotrichum</taxon>
    </lineage>
</organism>
<dbReference type="EMBL" id="ONZQ02000008">
    <property type="protein sequence ID" value="SPO03634.1"/>
    <property type="molecule type" value="Genomic_DNA"/>
</dbReference>
<feature type="compositionally biased region" description="Pro residues" evidence="1">
    <location>
        <begin position="7"/>
        <end position="22"/>
    </location>
</feature>
<feature type="region of interest" description="Disordered" evidence="1">
    <location>
        <begin position="210"/>
        <end position="268"/>
    </location>
</feature>
<feature type="compositionally biased region" description="Low complexity" evidence="1">
    <location>
        <begin position="23"/>
        <end position="36"/>
    </location>
</feature>
<accession>A0AAE8N1C5</accession>
<proteinExistence type="predicted"/>
<keyword evidence="3" id="KW-1185">Reference proteome</keyword>
<reference evidence="2" key="1">
    <citation type="submission" date="2018-03" db="EMBL/GenBank/DDBJ databases">
        <authorList>
            <person name="Guldener U."/>
        </authorList>
    </citation>
    <scope>NUCLEOTIDE SEQUENCE</scope>
</reference>
<feature type="region of interest" description="Disordered" evidence="1">
    <location>
        <begin position="1"/>
        <end position="36"/>
    </location>
</feature>
<feature type="compositionally biased region" description="Basic and acidic residues" evidence="1">
    <location>
        <begin position="156"/>
        <end position="167"/>
    </location>
</feature>